<proteinExistence type="predicted"/>
<sequence>MPSTSCNTPQTPALKARRRRCNLSPSEIQIARDFVGIGDDDDTSDREDRLLLVPPSSGRFAKGSSPVPSPDSFRLTFTDASYNFPHPPIPTPTSLTSRHIESFYGSSKSPETSPCSSEQPLTPSSSDDEFFGLPSPKFNPRRAAIQPLVIRKHTSLSSSPVTEPDFLVPTKPTDSAQPALSPFTSEESSSDSESDAESDSEWYHNELSKVLTVQARTPAPAATEKARPDSIFISPPTKRFSRALHPTDSPFSPRRQSYRIPNYPPPPVPSSSRHRPISPLVPMSPTSPYSSRFSVSSRSPIRPPPRSSIPADFEFDHEDDASSFSFALYQYEEEDASLKSLYSQPSFVTSPSPLDEVEFDLDMEYPMMLPLSIPGTPVDLESDFATGLEELSFSSFYVYTPPMSPTNPSPAPAAPAAPVRFTIEDEERVLKSKWSSSTLGSIREEHEKRISSRLRLFSPSKKHSRSSSKTGVKVPQTPLSPMSFLTSSPSKKAQPKPVVTTPTPSPKKHSRQRSNDALAAYGQSGVGVKRRGSCTTVSDAGSDDSALSSSSSGLRRKPIPVELFMRK</sequence>
<feature type="region of interest" description="Disordered" evidence="1">
    <location>
        <begin position="1"/>
        <end position="20"/>
    </location>
</feature>
<dbReference type="Proteomes" id="UP001140091">
    <property type="component" value="Unassembled WGS sequence"/>
</dbReference>
<evidence type="ECO:0000256" key="1">
    <source>
        <dbReference type="SAM" id="MobiDB-lite"/>
    </source>
</evidence>
<evidence type="ECO:0000313" key="3">
    <source>
        <dbReference type="Proteomes" id="UP001140091"/>
    </source>
</evidence>
<gene>
    <name evidence="2" type="ORF">H1R20_g237</name>
</gene>
<reference evidence="2" key="1">
    <citation type="submission" date="2022-06" db="EMBL/GenBank/DDBJ databases">
        <title>Genome Sequence of Candolleomyces eurysporus.</title>
        <authorList>
            <person name="Buettner E."/>
        </authorList>
    </citation>
    <scope>NUCLEOTIDE SEQUENCE</scope>
    <source>
        <strain evidence="2">VTCC 930004</strain>
    </source>
</reference>
<evidence type="ECO:0000313" key="2">
    <source>
        <dbReference type="EMBL" id="KAJ2936826.1"/>
    </source>
</evidence>
<feature type="compositionally biased region" description="Acidic residues" evidence="1">
    <location>
        <begin position="188"/>
        <end position="200"/>
    </location>
</feature>
<comment type="caution">
    <text evidence="2">The sequence shown here is derived from an EMBL/GenBank/DDBJ whole genome shotgun (WGS) entry which is preliminary data.</text>
</comment>
<organism evidence="2 3">
    <name type="scientific">Candolleomyces eurysporus</name>
    <dbReference type="NCBI Taxonomy" id="2828524"/>
    <lineage>
        <taxon>Eukaryota</taxon>
        <taxon>Fungi</taxon>
        <taxon>Dikarya</taxon>
        <taxon>Basidiomycota</taxon>
        <taxon>Agaricomycotina</taxon>
        <taxon>Agaricomycetes</taxon>
        <taxon>Agaricomycetidae</taxon>
        <taxon>Agaricales</taxon>
        <taxon>Agaricineae</taxon>
        <taxon>Psathyrellaceae</taxon>
        <taxon>Candolleomyces</taxon>
    </lineage>
</organism>
<accession>A0A9W8JLB0</accession>
<feature type="compositionally biased region" description="Low complexity" evidence="1">
    <location>
        <begin position="538"/>
        <end position="553"/>
    </location>
</feature>
<feature type="compositionally biased region" description="Polar residues" evidence="1">
    <location>
        <begin position="172"/>
        <end position="184"/>
    </location>
</feature>
<feature type="compositionally biased region" description="Low complexity" evidence="1">
    <location>
        <begin position="106"/>
        <end position="118"/>
    </location>
</feature>
<feature type="region of interest" description="Disordered" evidence="1">
    <location>
        <begin position="151"/>
        <end position="310"/>
    </location>
</feature>
<feature type="non-terminal residue" evidence="2">
    <location>
        <position position="567"/>
    </location>
</feature>
<keyword evidence="3" id="KW-1185">Reference proteome</keyword>
<feature type="region of interest" description="Disordered" evidence="1">
    <location>
        <begin position="453"/>
        <end position="567"/>
    </location>
</feature>
<dbReference type="EMBL" id="JANBPK010000015">
    <property type="protein sequence ID" value="KAJ2936826.1"/>
    <property type="molecule type" value="Genomic_DNA"/>
</dbReference>
<name>A0A9W8JLB0_9AGAR</name>
<feature type="compositionally biased region" description="Low complexity" evidence="1">
    <location>
        <begin position="284"/>
        <end position="300"/>
    </location>
</feature>
<feature type="region of interest" description="Disordered" evidence="1">
    <location>
        <begin position="86"/>
        <end position="138"/>
    </location>
</feature>
<feature type="compositionally biased region" description="Polar residues" evidence="1">
    <location>
        <begin position="1"/>
        <end position="11"/>
    </location>
</feature>
<dbReference type="AlphaFoldDB" id="A0A9W8JLB0"/>
<dbReference type="OrthoDB" id="2692698at2759"/>
<feature type="compositionally biased region" description="Polar residues" evidence="1">
    <location>
        <begin position="477"/>
        <end position="490"/>
    </location>
</feature>
<feature type="compositionally biased region" description="Low complexity" evidence="1">
    <location>
        <begin position="491"/>
        <end position="502"/>
    </location>
</feature>
<protein>
    <submittedName>
        <fullName evidence="2">Uncharacterized protein</fullName>
    </submittedName>
</protein>